<feature type="region of interest" description="Disordered" evidence="1">
    <location>
        <begin position="65"/>
        <end position="85"/>
    </location>
</feature>
<feature type="region of interest" description="Disordered" evidence="1">
    <location>
        <begin position="138"/>
        <end position="351"/>
    </location>
</feature>
<feature type="compositionally biased region" description="Polar residues" evidence="1">
    <location>
        <begin position="254"/>
        <end position="264"/>
    </location>
</feature>
<evidence type="ECO:0000313" key="2">
    <source>
        <dbReference type="EMBL" id="KIY62272.1"/>
    </source>
</evidence>
<gene>
    <name evidence="2" type="ORF">CYLTODRAFT_474966</name>
</gene>
<feature type="compositionally biased region" description="Polar residues" evidence="1">
    <location>
        <begin position="197"/>
        <end position="222"/>
    </location>
</feature>
<dbReference type="EMBL" id="KN880803">
    <property type="protein sequence ID" value="KIY62272.1"/>
    <property type="molecule type" value="Genomic_DNA"/>
</dbReference>
<accession>A0A0D7AVQ0</accession>
<proteinExistence type="predicted"/>
<reference evidence="2 3" key="1">
    <citation type="journal article" date="2015" name="Fungal Genet. Biol.">
        <title>Evolution of novel wood decay mechanisms in Agaricales revealed by the genome sequences of Fistulina hepatica and Cylindrobasidium torrendii.</title>
        <authorList>
            <person name="Floudas D."/>
            <person name="Held B.W."/>
            <person name="Riley R."/>
            <person name="Nagy L.G."/>
            <person name="Koehler G."/>
            <person name="Ransdell A.S."/>
            <person name="Younus H."/>
            <person name="Chow J."/>
            <person name="Chiniquy J."/>
            <person name="Lipzen A."/>
            <person name="Tritt A."/>
            <person name="Sun H."/>
            <person name="Haridas S."/>
            <person name="LaButti K."/>
            <person name="Ohm R.A."/>
            <person name="Kues U."/>
            <person name="Blanchette R.A."/>
            <person name="Grigoriev I.V."/>
            <person name="Minto R.E."/>
            <person name="Hibbett D.S."/>
        </authorList>
    </citation>
    <scope>NUCLEOTIDE SEQUENCE [LARGE SCALE GENOMIC DNA]</scope>
    <source>
        <strain evidence="2 3">FP15055 ss-10</strain>
    </source>
</reference>
<organism evidence="2 3">
    <name type="scientific">Cylindrobasidium torrendii FP15055 ss-10</name>
    <dbReference type="NCBI Taxonomy" id="1314674"/>
    <lineage>
        <taxon>Eukaryota</taxon>
        <taxon>Fungi</taxon>
        <taxon>Dikarya</taxon>
        <taxon>Basidiomycota</taxon>
        <taxon>Agaricomycotina</taxon>
        <taxon>Agaricomycetes</taxon>
        <taxon>Agaricomycetidae</taxon>
        <taxon>Agaricales</taxon>
        <taxon>Marasmiineae</taxon>
        <taxon>Physalacriaceae</taxon>
        <taxon>Cylindrobasidium</taxon>
    </lineage>
</organism>
<evidence type="ECO:0000313" key="3">
    <source>
        <dbReference type="Proteomes" id="UP000054007"/>
    </source>
</evidence>
<evidence type="ECO:0000256" key="1">
    <source>
        <dbReference type="SAM" id="MobiDB-lite"/>
    </source>
</evidence>
<sequence>MPLEPASNRPAPTYYANAVDLNRDFLARLEAHFLARWWDCQLVIENCSVYSSIRRELPREPDKLTSEIENNEAPSCGPQSVEGPDPESMTAYNERFLQSIERQITKNPYDLSELLSLADAYSPYAASAHFKRNSNSSMGLAEDHTISPLTAAATDGDKRRRSTPASDTAPTPCAERQTCASLSTSAPTADAGASDLETLTISDTASTSNAERQTCTSLSAPTTGDEEECDREKGLKSTSTSTSAPDTAPPSNAERQTFTSSSAPTAGEKGLKPTSMSASDTASTSNAEHQTHTLLSAPTAGGGGRGPETAATSGRASSKSSYCALPPTRVATGSCDAPEGASSSPQLSYPSISIQIQDTTPRIAERPSMSAPAGLVGGSASACYLPAQSEELNKSKSNRKARCVPNPVKPYTIAKNYWLELVAKRPNNTEADFSSWWNVSRKRRSENDKLKPDFRDWLLRKNIPEQEALDGVKKIRKKVSDATPPKMADGSIGLDSISKP</sequence>
<protein>
    <submittedName>
        <fullName evidence="2">Uncharacterized protein</fullName>
    </submittedName>
</protein>
<feature type="compositionally biased region" description="Polar residues" evidence="1">
    <location>
        <begin position="178"/>
        <end position="187"/>
    </location>
</feature>
<feature type="compositionally biased region" description="Low complexity" evidence="1">
    <location>
        <begin position="342"/>
        <end position="351"/>
    </location>
</feature>
<dbReference type="AlphaFoldDB" id="A0A0D7AVQ0"/>
<feature type="compositionally biased region" description="Low complexity" evidence="1">
    <location>
        <begin position="237"/>
        <end position="253"/>
    </location>
</feature>
<feature type="compositionally biased region" description="Polar residues" evidence="1">
    <location>
        <begin position="310"/>
        <end position="321"/>
    </location>
</feature>
<keyword evidence="3" id="KW-1185">Reference proteome</keyword>
<feature type="compositionally biased region" description="Low complexity" evidence="1">
    <location>
        <begin position="274"/>
        <end position="287"/>
    </location>
</feature>
<feature type="region of interest" description="Disordered" evidence="1">
    <location>
        <begin position="476"/>
        <end position="500"/>
    </location>
</feature>
<name>A0A0D7AVQ0_9AGAR</name>
<dbReference type="Proteomes" id="UP000054007">
    <property type="component" value="Unassembled WGS sequence"/>
</dbReference>